<protein>
    <submittedName>
        <fullName evidence="1">Uncharacterized protein</fullName>
    </submittedName>
</protein>
<name>A0A172Q0C4_9CAUD</name>
<reference evidence="2" key="1">
    <citation type="submission" date="2016-03" db="EMBL/GenBank/DDBJ databases">
        <title>Characterization of Acinetobacter baumannii phage vB_AbaM_ME3.</title>
        <authorList>
            <person name="Buttimer C.T.H."/>
            <person name="Elbreki M."/>
            <person name="Coffey A."/>
        </authorList>
    </citation>
    <scope>NUCLEOTIDE SEQUENCE [LARGE SCALE GENOMIC DNA]</scope>
</reference>
<organism evidence="1 2">
    <name type="scientific">Acinetobacter phage vB_AbaM_ME3</name>
    <dbReference type="NCBI Taxonomy" id="1837876"/>
    <lineage>
        <taxon>Viruses</taxon>
        <taxon>Duplodnaviria</taxon>
        <taxon>Heunggongvirae</taxon>
        <taxon>Uroviricota</taxon>
        <taxon>Caudoviricetes</taxon>
        <taxon>Metrivirus</taxon>
        <taxon>Metrivirus ME3</taxon>
    </lineage>
</organism>
<sequence>MFQIQKYKMIIQSENCFSFIREVEPYKNVKSKILVICNTCQKEVISNWFNLIYNKPKFCNDCKLTSGVCNEKSRRFKSEKDLKLYIDTTFSEYEYIYQDLSKITTKISLALVHKTCGNIYFPLFHDFVKGVSSCTH</sequence>
<dbReference type="EMBL" id="KU935715">
    <property type="protein sequence ID" value="AND75295.1"/>
    <property type="molecule type" value="Genomic_DNA"/>
</dbReference>
<gene>
    <name evidence="1" type="ORF">ME3_134</name>
</gene>
<evidence type="ECO:0000313" key="1">
    <source>
        <dbReference type="EMBL" id="AND75295.1"/>
    </source>
</evidence>
<dbReference type="Proteomes" id="UP000225947">
    <property type="component" value="Segment"/>
</dbReference>
<accession>A0A172Q0C4</accession>
<proteinExistence type="predicted"/>
<evidence type="ECO:0000313" key="2">
    <source>
        <dbReference type="Proteomes" id="UP000225947"/>
    </source>
</evidence>
<keyword evidence="2" id="KW-1185">Reference proteome</keyword>